<evidence type="ECO:0000256" key="1">
    <source>
        <dbReference type="ARBA" id="ARBA00010233"/>
    </source>
</evidence>
<evidence type="ECO:0000259" key="8">
    <source>
        <dbReference type="Pfam" id="PF17676"/>
    </source>
</evidence>
<protein>
    <recommendedName>
        <fullName evidence="10">LD-carboxypeptidase</fullName>
    </recommendedName>
</protein>
<feature type="region of interest" description="Disordered" evidence="6">
    <location>
        <begin position="1"/>
        <end position="29"/>
    </location>
</feature>
<gene>
    <name evidence="9" type="ORF">HAKA00212_LOCUS4579</name>
</gene>
<dbReference type="InterPro" id="IPR040449">
    <property type="entry name" value="Peptidase_S66_N"/>
</dbReference>
<dbReference type="InterPro" id="IPR027478">
    <property type="entry name" value="LdcA_N"/>
</dbReference>
<dbReference type="Pfam" id="PF17676">
    <property type="entry name" value="Peptidase_S66C"/>
    <property type="match status" value="1"/>
</dbReference>
<dbReference type="GO" id="GO:0004180">
    <property type="term" value="F:carboxypeptidase activity"/>
    <property type="evidence" value="ECO:0007669"/>
    <property type="project" value="UniProtKB-KW"/>
</dbReference>
<proteinExistence type="inferred from homology"/>
<dbReference type="Gene3D" id="3.50.30.60">
    <property type="entry name" value="LD-carboxypeptidase A C-terminal domain-like"/>
    <property type="match status" value="1"/>
</dbReference>
<dbReference type="PROSITE" id="PS51318">
    <property type="entry name" value="TAT"/>
    <property type="match status" value="1"/>
</dbReference>
<dbReference type="GO" id="GO:0008236">
    <property type="term" value="F:serine-type peptidase activity"/>
    <property type="evidence" value="ECO:0007669"/>
    <property type="project" value="UniProtKB-KW"/>
</dbReference>
<evidence type="ECO:0000313" key="9">
    <source>
        <dbReference type="EMBL" id="CAE0625908.1"/>
    </source>
</evidence>
<evidence type="ECO:0008006" key="10">
    <source>
        <dbReference type="Google" id="ProtNLM"/>
    </source>
</evidence>
<dbReference type="InterPro" id="IPR027461">
    <property type="entry name" value="Carboxypeptidase_A_C_sf"/>
</dbReference>
<evidence type="ECO:0000259" key="7">
    <source>
        <dbReference type="Pfam" id="PF02016"/>
    </source>
</evidence>
<feature type="domain" description="LD-carboxypeptidase N-terminal" evidence="7">
    <location>
        <begin position="99"/>
        <end position="214"/>
    </location>
</feature>
<dbReference type="InterPro" id="IPR029062">
    <property type="entry name" value="Class_I_gatase-like"/>
</dbReference>
<dbReference type="PANTHER" id="PTHR30237">
    <property type="entry name" value="MURAMOYLTETRAPEPTIDE CARBOXYPEPTIDASE"/>
    <property type="match status" value="1"/>
</dbReference>
<evidence type="ECO:0000256" key="5">
    <source>
        <dbReference type="ARBA" id="ARBA00022825"/>
    </source>
</evidence>
<dbReference type="SUPFAM" id="SSF141986">
    <property type="entry name" value="LD-carboxypeptidase A C-terminal domain-like"/>
    <property type="match status" value="1"/>
</dbReference>
<keyword evidence="2" id="KW-0121">Carboxypeptidase</keyword>
<dbReference type="SUPFAM" id="SSF52317">
    <property type="entry name" value="Class I glutamine amidotransferase-like"/>
    <property type="match status" value="1"/>
</dbReference>
<dbReference type="AlphaFoldDB" id="A0A7S3XN35"/>
<keyword evidence="5" id="KW-0720">Serine protease</keyword>
<evidence type="ECO:0000256" key="6">
    <source>
        <dbReference type="SAM" id="MobiDB-lite"/>
    </source>
</evidence>
<dbReference type="CDD" id="cd07025">
    <property type="entry name" value="Peptidase_S66"/>
    <property type="match status" value="1"/>
</dbReference>
<sequence length="400" mass="42096">MIAHGGIGPQAGPVPRPRRRTPPLTAGDGRWRLRHGPAAAQDTTIADVPIPRSAMPASRRRLLQLSAATAGLLTAGTGTGQAAAGVLRPRRLRPGDTLGLVSPANATFEREPLKIAIESLQALGFQVKPGEFVAARRGPFAGTDAQRAADINAMFADDAVAGILAMTGGSGCNRIVDRLDYELIRARPKFFGGFSDLTSLVNAIQRRTGLVTFHSPVAASGWNEFSVQSFRAVAMNAEAAVLRNPAPAAGDDLVPREDRISTLRPGRAQGPLIGGNLTVLASLAGTPYFPDCRGAILFLEDVNEYIYRIDRCLSTLRLTGTLGQVAGVVLGHFTNCTPGEGYGSLTLDEVFDDYLLPLGVPVFRGAAIGHIRRKLTVPVGAPAEMDADTGTIRLLGAAVA</sequence>
<dbReference type="PANTHER" id="PTHR30237:SF2">
    <property type="entry name" value="MUREIN TETRAPEPTIDE CARBOXYPEPTIDASE"/>
    <property type="match status" value="1"/>
</dbReference>
<evidence type="ECO:0000256" key="2">
    <source>
        <dbReference type="ARBA" id="ARBA00022645"/>
    </source>
</evidence>
<dbReference type="Gene3D" id="3.40.50.10740">
    <property type="entry name" value="Class I glutamine amidotransferase-like"/>
    <property type="match status" value="1"/>
</dbReference>
<dbReference type="GO" id="GO:0006508">
    <property type="term" value="P:proteolysis"/>
    <property type="evidence" value="ECO:0007669"/>
    <property type="project" value="UniProtKB-KW"/>
</dbReference>
<dbReference type="InterPro" id="IPR006311">
    <property type="entry name" value="TAT_signal"/>
</dbReference>
<feature type="domain" description="LD-carboxypeptidase C-terminal" evidence="8">
    <location>
        <begin position="269"/>
        <end position="385"/>
    </location>
</feature>
<name>A0A7S3XN35_HETAK</name>
<dbReference type="Pfam" id="PF02016">
    <property type="entry name" value="Peptidase_S66"/>
    <property type="match status" value="1"/>
</dbReference>
<keyword evidence="3" id="KW-0645">Protease</keyword>
<dbReference type="EMBL" id="HBIU01010688">
    <property type="protein sequence ID" value="CAE0625908.1"/>
    <property type="molecule type" value="Transcribed_RNA"/>
</dbReference>
<dbReference type="InterPro" id="IPR040921">
    <property type="entry name" value="Peptidase_S66C"/>
</dbReference>
<comment type="similarity">
    <text evidence="1">Belongs to the peptidase S66 family.</text>
</comment>
<accession>A0A7S3XN35</accession>
<dbReference type="InterPro" id="IPR003507">
    <property type="entry name" value="S66_fam"/>
</dbReference>
<evidence type="ECO:0000256" key="4">
    <source>
        <dbReference type="ARBA" id="ARBA00022801"/>
    </source>
</evidence>
<keyword evidence="4" id="KW-0378">Hydrolase</keyword>
<evidence type="ECO:0000256" key="3">
    <source>
        <dbReference type="ARBA" id="ARBA00022670"/>
    </source>
</evidence>
<organism evidence="9">
    <name type="scientific">Heterosigma akashiwo</name>
    <name type="common">Chromophytic alga</name>
    <name type="synonym">Heterosigma carterae</name>
    <dbReference type="NCBI Taxonomy" id="2829"/>
    <lineage>
        <taxon>Eukaryota</taxon>
        <taxon>Sar</taxon>
        <taxon>Stramenopiles</taxon>
        <taxon>Ochrophyta</taxon>
        <taxon>Raphidophyceae</taxon>
        <taxon>Chattonellales</taxon>
        <taxon>Chattonellaceae</taxon>
        <taxon>Heterosigma</taxon>
    </lineage>
</organism>
<reference evidence="9" key="1">
    <citation type="submission" date="2021-01" db="EMBL/GenBank/DDBJ databases">
        <authorList>
            <person name="Corre E."/>
            <person name="Pelletier E."/>
            <person name="Niang G."/>
            <person name="Scheremetjew M."/>
            <person name="Finn R."/>
            <person name="Kale V."/>
            <person name="Holt S."/>
            <person name="Cochrane G."/>
            <person name="Meng A."/>
            <person name="Brown T."/>
            <person name="Cohen L."/>
        </authorList>
    </citation>
    <scope>NUCLEOTIDE SEQUENCE</scope>
    <source>
        <strain evidence="9">CCMP3107</strain>
    </source>
</reference>